<feature type="transmembrane region" description="Helical" evidence="5">
    <location>
        <begin position="131"/>
        <end position="147"/>
    </location>
</feature>
<feature type="transmembrane region" description="Helical" evidence="5">
    <location>
        <begin position="291"/>
        <end position="310"/>
    </location>
</feature>
<dbReference type="EMBL" id="CP016379">
    <property type="protein sequence ID" value="AZR73450.1"/>
    <property type="molecule type" value="Genomic_DNA"/>
</dbReference>
<dbReference type="PANTHER" id="PTHR10846">
    <property type="entry name" value="SODIUM/POTASSIUM/CALCIUM EXCHANGER"/>
    <property type="match status" value="1"/>
</dbReference>
<dbReference type="RefSeq" id="WP_127016791.1">
    <property type="nucleotide sequence ID" value="NZ_CP016379.1"/>
</dbReference>
<proteinExistence type="predicted"/>
<feature type="transmembrane region" description="Helical" evidence="5">
    <location>
        <begin position="36"/>
        <end position="63"/>
    </location>
</feature>
<dbReference type="GO" id="GO:0005886">
    <property type="term" value="C:plasma membrane"/>
    <property type="evidence" value="ECO:0007669"/>
    <property type="project" value="TreeGrafter"/>
</dbReference>
<gene>
    <name evidence="7" type="ORF">BBF96_08675</name>
</gene>
<evidence type="ECO:0000259" key="6">
    <source>
        <dbReference type="Pfam" id="PF01699"/>
    </source>
</evidence>
<dbReference type="NCBIfam" id="TIGR00367">
    <property type="entry name" value="calcium/sodium antiporter"/>
    <property type="match status" value="1"/>
</dbReference>
<keyword evidence="3 5" id="KW-1133">Transmembrane helix</keyword>
<dbReference type="InterPro" id="IPR044880">
    <property type="entry name" value="NCX_ion-bd_dom_sf"/>
</dbReference>
<feature type="domain" description="Sodium/calcium exchanger membrane region" evidence="6">
    <location>
        <begin position="6"/>
        <end position="145"/>
    </location>
</feature>
<dbReference type="AlphaFoldDB" id="A0A3S9SYW2"/>
<dbReference type="Pfam" id="PF01699">
    <property type="entry name" value="Na_Ca_ex"/>
    <property type="match status" value="2"/>
</dbReference>
<keyword evidence="2 5" id="KW-0812">Transmembrane</keyword>
<keyword evidence="4 5" id="KW-0472">Membrane</keyword>
<keyword evidence="8" id="KW-1185">Reference proteome</keyword>
<feature type="transmembrane region" description="Helical" evidence="5">
    <location>
        <begin position="168"/>
        <end position="186"/>
    </location>
</feature>
<comment type="subcellular location">
    <subcellularLocation>
        <location evidence="1">Membrane</location>
        <topology evidence="1">Multi-pass membrane protein</topology>
    </subcellularLocation>
</comment>
<evidence type="ECO:0000256" key="2">
    <source>
        <dbReference type="ARBA" id="ARBA00022692"/>
    </source>
</evidence>
<dbReference type="KEGG" id="aft:BBF96_08675"/>
<evidence type="ECO:0000313" key="8">
    <source>
        <dbReference type="Proteomes" id="UP000267250"/>
    </source>
</evidence>
<evidence type="ECO:0000256" key="1">
    <source>
        <dbReference type="ARBA" id="ARBA00004141"/>
    </source>
</evidence>
<dbReference type="GO" id="GO:0008273">
    <property type="term" value="F:calcium, potassium:sodium antiporter activity"/>
    <property type="evidence" value="ECO:0007669"/>
    <property type="project" value="TreeGrafter"/>
</dbReference>
<feature type="transmembrane region" description="Helical" evidence="5">
    <location>
        <begin position="75"/>
        <end position="95"/>
    </location>
</feature>
<feature type="transmembrane region" description="Helical" evidence="5">
    <location>
        <begin position="201"/>
        <end position="225"/>
    </location>
</feature>
<feature type="transmembrane region" description="Helical" evidence="5">
    <location>
        <begin position="107"/>
        <end position="125"/>
    </location>
</feature>
<reference evidence="7 8" key="1">
    <citation type="submission" date="2016-07" db="EMBL/GenBank/DDBJ databases">
        <title>Genome and transcriptome analysis of iron-reducing fermentative bacteria Anoxybacter fermentans.</title>
        <authorList>
            <person name="Zeng X."/>
            <person name="Shao Z."/>
        </authorList>
    </citation>
    <scope>NUCLEOTIDE SEQUENCE [LARGE SCALE GENOMIC DNA]</scope>
    <source>
        <strain evidence="7 8">DY22613</strain>
    </source>
</reference>
<organism evidence="7 8">
    <name type="scientific">Anoxybacter fermentans</name>
    <dbReference type="NCBI Taxonomy" id="1323375"/>
    <lineage>
        <taxon>Bacteria</taxon>
        <taxon>Bacillati</taxon>
        <taxon>Bacillota</taxon>
        <taxon>Clostridia</taxon>
        <taxon>Halanaerobiales</taxon>
        <taxon>Anoxybacter</taxon>
    </lineage>
</organism>
<dbReference type="OrthoDB" id="9794225at2"/>
<accession>A0A3S9SYW2</accession>
<evidence type="ECO:0000256" key="3">
    <source>
        <dbReference type="ARBA" id="ARBA00022989"/>
    </source>
</evidence>
<dbReference type="Proteomes" id="UP000267250">
    <property type="component" value="Chromosome"/>
</dbReference>
<dbReference type="Gene3D" id="1.20.1420.30">
    <property type="entry name" value="NCX, central ion-binding region"/>
    <property type="match status" value="1"/>
</dbReference>
<dbReference type="PANTHER" id="PTHR10846:SF8">
    <property type="entry name" value="INNER MEMBRANE PROTEIN YRBG"/>
    <property type="match status" value="1"/>
</dbReference>
<evidence type="ECO:0000256" key="5">
    <source>
        <dbReference type="SAM" id="Phobius"/>
    </source>
</evidence>
<dbReference type="InterPro" id="IPR004481">
    <property type="entry name" value="K/Na/Ca-exchanger"/>
</dbReference>
<feature type="transmembrane region" description="Helical" evidence="5">
    <location>
        <begin position="237"/>
        <end position="258"/>
    </location>
</feature>
<dbReference type="GO" id="GO:0006874">
    <property type="term" value="P:intracellular calcium ion homeostasis"/>
    <property type="evidence" value="ECO:0007669"/>
    <property type="project" value="TreeGrafter"/>
</dbReference>
<dbReference type="InterPro" id="IPR004837">
    <property type="entry name" value="NaCa_Exmemb"/>
</dbReference>
<dbReference type="GO" id="GO:0005262">
    <property type="term" value="F:calcium channel activity"/>
    <property type="evidence" value="ECO:0007669"/>
    <property type="project" value="TreeGrafter"/>
</dbReference>
<evidence type="ECO:0000256" key="4">
    <source>
        <dbReference type="ARBA" id="ARBA00023136"/>
    </source>
</evidence>
<sequence>MLLTKLIFFTVGMFAIVKGADWFTDSAVWIAKKTGIPKVIIGATIVSLATTLPEFAVSVYASFSGHPEMSLGNAVGSNIFNIGMILGLTLIIHSYPTTPKIISKKALFMLTAGILALLTSLDGEINQFDGFLLLTVLIGYILFLILHSKKNIVFVEKTEVKGTFKKNLIKFIAGSVLVIIGSRIVVNSGVWLAKYFGVPEIFIALTLVALGTSLPELVTSLTATLKGYQELSIGNIIGANLLNIGWVTSVSAMVNPISISTKNLILDFPFMLAFMGLLLLFGLTKDHLSRLEGMIFLTLYATYITILFGTL</sequence>
<feature type="domain" description="Sodium/calcium exchanger membrane region" evidence="6">
    <location>
        <begin position="169"/>
        <end position="308"/>
    </location>
</feature>
<protein>
    <recommendedName>
        <fullName evidence="6">Sodium/calcium exchanger membrane region domain-containing protein</fullName>
    </recommendedName>
</protein>
<feature type="transmembrane region" description="Helical" evidence="5">
    <location>
        <begin position="264"/>
        <end position="284"/>
    </location>
</feature>
<name>A0A3S9SYW2_9FIRM</name>
<evidence type="ECO:0000313" key="7">
    <source>
        <dbReference type="EMBL" id="AZR73450.1"/>
    </source>
</evidence>